<evidence type="ECO:0000313" key="6">
    <source>
        <dbReference type="EMBL" id="CAB49070.1"/>
    </source>
</evidence>
<dbReference type="SMART" id="SM00382">
    <property type="entry name" value="AAA"/>
    <property type="match status" value="1"/>
</dbReference>
<dbReference type="GO" id="GO:0015833">
    <property type="term" value="P:peptide transport"/>
    <property type="evidence" value="ECO:0007669"/>
    <property type="project" value="InterPro"/>
</dbReference>
<keyword evidence="4" id="KW-0067">ATP-binding</keyword>
<dbReference type="KEGG" id="pab:PAB0095"/>
<dbReference type="Pfam" id="PF00005">
    <property type="entry name" value="ABC_tran"/>
    <property type="match status" value="1"/>
</dbReference>
<protein>
    <submittedName>
        <fullName evidence="6">DppF-1 dipeptide ABC transporter, dipeptide-binding protein</fullName>
    </submittedName>
</protein>
<dbReference type="SUPFAM" id="SSF52540">
    <property type="entry name" value="P-loop containing nucleoside triphosphate hydrolases"/>
    <property type="match status" value="1"/>
</dbReference>
<evidence type="ECO:0000256" key="2">
    <source>
        <dbReference type="ARBA" id="ARBA00022448"/>
    </source>
</evidence>
<dbReference type="PROSITE" id="PS50893">
    <property type="entry name" value="ABC_TRANSPORTER_2"/>
    <property type="match status" value="1"/>
</dbReference>
<evidence type="ECO:0000259" key="5">
    <source>
        <dbReference type="PROSITE" id="PS50893"/>
    </source>
</evidence>
<dbReference type="PIR" id="G75202">
    <property type="entry name" value="G75202"/>
</dbReference>
<dbReference type="AlphaFoldDB" id="Q9V2C8"/>
<dbReference type="EMBL" id="AJ248283">
    <property type="protein sequence ID" value="CAB49070.1"/>
    <property type="molecule type" value="Genomic_DNA"/>
</dbReference>
<evidence type="ECO:0000256" key="4">
    <source>
        <dbReference type="ARBA" id="ARBA00022840"/>
    </source>
</evidence>
<dbReference type="Proteomes" id="UP000000810">
    <property type="component" value="Chromosome"/>
</dbReference>
<dbReference type="Pfam" id="PF08352">
    <property type="entry name" value="oligo_HPY"/>
    <property type="match status" value="1"/>
</dbReference>
<evidence type="ECO:0000256" key="1">
    <source>
        <dbReference type="ARBA" id="ARBA00005417"/>
    </source>
</evidence>
<organism evidence="6 7">
    <name type="scientific">Pyrococcus abyssi (strain GE5 / Orsay)</name>
    <dbReference type="NCBI Taxonomy" id="272844"/>
    <lineage>
        <taxon>Archaea</taxon>
        <taxon>Methanobacteriati</taxon>
        <taxon>Methanobacteriota</taxon>
        <taxon>Thermococci</taxon>
        <taxon>Thermococcales</taxon>
        <taxon>Thermococcaceae</taxon>
        <taxon>Pyrococcus</taxon>
    </lineage>
</organism>
<accession>Q9V2C8</accession>
<gene>
    <name evidence="6" type="primary">dppF-1</name>
    <name evidence="6" type="ORF">PAB0095</name>
</gene>
<dbReference type="PROSITE" id="PS00211">
    <property type="entry name" value="ABC_TRANSPORTER_1"/>
    <property type="match status" value="1"/>
</dbReference>
<dbReference type="InterPro" id="IPR027417">
    <property type="entry name" value="P-loop_NTPase"/>
</dbReference>
<dbReference type="STRING" id="272844.PAB0095"/>
<name>Q9V2C8_PYRAB</name>
<dbReference type="InterPro" id="IPR003593">
    <property type="entry name" value="AAA+_ATPase"/>
</dbReference>
<keyword evidence="3" id="KW-0547">Nucleotide-binding</keyword>
<evidence type="ECO:0000256" key="3">
    <source>
        <dbReference type="ARBA" id="ARBA00022741"/>
    </source>
</evidence>
<dbReference type="InterPro" id="IPR013563">
    <property type="entry name" value="Oligopep_ABC_C"/>
</dbReference>
<dbReference type="PATRIC" id="fig|272844.11.peg.159"/>
<dbReference type="GO" id="GO:0016887">
    <property type="term" value="F:ATP hydrolysis activity"/>
    <property type="evidence" value="ECO:0007669"/>
    <property type="project" value="InterPro"/>
</dbReference>
<comment type="similarity">
    <text evidence="1">Belongs to the ABC transporter superfamily.</text>
</comment>
<dbReference type="PhylomeDB" id="Q9V2C8"/>
<proteinExistence type="inferred from homology"/>
<dbReference type="CDD" id="cd03257">
    <property type="entry name" value="ABC_NikE_OppD_transporters"/>
    <property type="match status" value="1"/>
</dbReference>
<dbReference type="GO" id="GO:0055085">
    <property type="term" value="P:transmembrane transport"/>
    <property type="evidence" value="ECO:0007669"/>
    <property type="project" value="UniProtKB-ARBA"/>
</dbReference>
<dbReference type="PANTHER" id="PTHR43776:SF7">
    <property type="entry name" value="D,D-DIPEPTIDE TRANSPORT ATP-BINDING PROTEIN DDPF-RELATED"/>
    <property type="match status" value="1"/>
</dbReference>
<dbReference type="GO" id="GO:0005524">
    <property type="term" value="F:ATP binding"/>
    <property type="evidence" value="ECO:0007669"/>
    <property type="project" value="UniProtKB-KW"/>
</dbReference>
<dbReference type="NCBIfam" id="TIGR01727">
    <property type="entry name" value="oligo_HPY"/>
    <property type="match status" value="1"/>
</dbReference>
<dbReference type="RefSeq" id="WP_010867270.1">
    <property type="nucleotide sequence ID" value="NC_000868.1"/>
</dbReference>
<dbReference type="InterPro" id="IPR050319">
    <property type="entry name" value="ABC_transp_ATP-bind"/>
</dbReference>
<dbReference type="HOGENOM" id="CLU_000604_1_23_2"/>
<dbReference type="FunFam" id="3.40.50.300:FF:000016">
    <property type="entry name" value="Oligopeptide ABC transporter ATP-binding component"/>
    <property type="match status" value="1"/>
</dbReference>
<dbReference type="eggNOG" id="arCOG00184">
    <property type="taxonomic scope" value="Archaea"/>
</dbReference>
<evidence type="ECO:0000313" key="7">
    <source>
        <dbReference type="Proteomes" id="UP000000810"/>
    </source>
</evidence>
<keyword evidence="7" id="KW-1185">Reference proteome</keyword>
<reference evidence="6 7" key="1">
    <citation type="journal article" date="2003" name="Mol. Microbiol.">
        <title>An integrated analysis of the genome of the hyperthermophilic archaeon Pyrococcus abyssi.</title>
        <authorList>
            <person name="Cohen G."/>
            <person name="Barbe V."/>
            <person name="Flament D."/>
            <person name="Galperin M."/>
            <person name="Heilig R."/>
            <person name="Ripp R."/>
            <person name="Lecompte O."/>
            <person name="Prieur D."/>
            <person name="Poch O."/>
            <person name="Quellerou J."/>
            <person name="Thierry J.C."/>
            <person name="Van der Oost J."/>
            <person name="Weissenbach J."/>
            <person name="Zivanovic Y."/>
            <person name="Forterre P."/>
        </authorList>
    </citation>
    <scope>NUCLEOTIDE SEQUENCE [LARGE SCALE GENOMIC DNA]</scope>
    <source>
        <strain evidence="7">GE5 / Orsay</strain>
    </source>
</reference>
<keyword evidence="2" id="KW-0813">Transport</keyword>
<sequence>MKMKDFIVTENLKKYFPVRGGLFKQKNLYVHAVDGISINIRKGETFGLAGESGCGKSTFGRLLLRLIEPTEGSIYFDGIDITKLDKDEMRKLRRRMGIVFQDPKSSLNPRMTIYDTLKRPLEIHRLAESEEEKYDKIVEILEAVGLGEEHLSRYPHELSGGQLQRVSIARAIITNPDFVVLDEPTSALDISVQAQILNLLVNLQRKFNLTYLFISHDISVLQYMSDRIGIMYLGKVVEILSIDDFRKGEIYHPYTAYLLLSTPALHPSKRTSRKVILTGEVPSPINVPPGCRFHVRCPFVTQKCKDEEPPLVEIKKDHYVACHYPDKTREELGPLVREKLKMYSL</sequence>
<feature type="domain" description="ABC transporter" evidence="5">
    <location>
        <begin position="7"/>
        <end position="258"/>
    </location>
</feature>
<dbReference type="InterPro" id="IPR017871">
    <property type="entry name" value="ABC_transporter-like_CS"/>
</dbReference>
<dbReference type="Gene3D" id="3.40.50.300">
    <property type="entry name" value="P-loop containing nucleotide triphosphate hydrolases"/>
    <property type="match status" value="1"/>
</dbReference>
<dbReference type="PANTHER" id="PTHR43776">
    <property type="entry name" value="TRANSPORT ATP-BINDING PROTEIN"/>
    <property type="match status" value="1"/>
</dbReference>
<dbReference type="InterPro" id="IPR003439">
    <property type="entry name" value="ABC_transporter-like_ATP-bd"/>
</dbReference>